<proteinExistence type="predicted"/>
<dbReference type="AlphaFoldDB" id="A0A940YEF0"/>
<sequence length="270" mass="31174">MHVRDFKLHRNQTALMQSLLLVMPRGFRWWTSGTLSPLKVEPFLGKMHDQFGVLDSPMRRSRRKLRGGTGVQLFLHPTADGSRFNFWLVATSELAGQGMRDGWDIEGPNRLRLEEKYMLAQTPKPKEGTTWTWKMQKEYARDWEFRIIDLARRDQPKQLSDAIRALEAMPRWNGIRNNVWKILEKGKRIWEAEHKNHPDLLRSVYFPKTKELRPITRIAAFSDPPLTMGVWLDAYATRLDGVDLTASEENPTATLRRSRPAGGTDGAIPA</sequence>
<dbReference type="EMBL" id="JAGQDD010000034">
    <property type="protein sequence ID" value="MBQ0933606.1"/>
    <property type="molecule type" value="Genomic_DNA"/>
</dbReference>
<reference evidence="2 3" key="1">
    <citation type="submission" date="2021-04" db="EMBL/GenBank/DDBJ databases">
        <title>The genome sequence of Ideonella sp. 3Y2.</title>
        <authorList>
            <person name="Liu Y."/>
        </authorList>
    </citation>
    <scope>NUCLEOTIDE SEQUENCE [LARGE SCALE GENOMIC DNA]</scope>
    <source>
        <strain evidence="2 3">3Y2</strain>
    </source>
</reference>
<evidence type="ECO:0000256" key="1">
    <source>
        <dbReference type="SAM" id="MobiDB-lite"/>
    </source>
</evidence>
<name>A0A940YEF0_9BURK</name>
<dbReference type="Proteomes" id="UP000676246">
    <property type="component" value="Unassembled WGS sequence"/>
</dbReference>
<feature type="region of interest" description="Disordered" evidence="1">
    <location>
        <begin position="247"/>
        <end position="270"/>
    </location>
</feature>
<dbReference type="RefSeq" id="WP_210857270.1">
    <property type="nucleotide sequence ID" value="NZ_JAGQDD010000034.1"/>
</dbReference>
<evidence type="ECO:0000313" key="2">
    <source>
        <dbReference type="EMBL" id="MBQ0933606.1"/>
    </source>
</evidence>
<protein>
    <submittedName>
        <fullName evidence="2">Uncharacterized protein</fullName>
    </submittedName>
</protein>
<accession>A0A940YEF0</accession>
<comment type="caution">
    <text evidence="2">The sequence shown here is derived from an EMBL/GenBank/DDBJ whole genome shotgun (WGS) entry which is preliminary data.</text>
</comment>
<organism evidence="2 3">
    <name type="scientific">Ideonella alba</name>
    <dbReference type="NCBI Taxonomy" id="2824118"/>
    <lineage>
        <taxon>Bacteria</taxon>
        <taxon>Pseudomonadati</taxon>
        <taxon>Pseudomonadota</taxon>
        <taxon>Betaproteobacteria</taxon>
        <taxon>Burkholderiales</taxon>
        <taxon>Sphaerotilaceae</taxon>
        <taxon>Ideonella</taxon>
    </lineage>
</organism>
<keyword evidence="3" id="KW-1185">Reference proteome</keyword>
<evidence type="ECO:0000313" key="3">
    <source>
        <dbReference type="Proteomes" id="UP000676246"/>
    </source>
</evidence>
<gene>
    <name evidence="2" type="ORF">KAK03_24305</name>
</gene>